<feature type="compositionally biased region" description="Basic residues" evidence="6">
    <location>
        <begin position="252"/>
        <end position="263"/>
    </location>
</feature>
<evidence type="ECO:0000256" key="5">
    <source>
        <dbReference type="RuleBase" id="RU003631"/>
    </source>
</evidence>
<dbReference type="Pfam" id="PF00318">
    <property type="entry name" value="Ribosomal_S2"/>
    <property type="match status" value="1"/>
</dbReference>
<evidence type="ECO:0000313" key="7">
    <source>
        <dbReference type="EMBL" id="AOP19304.1"/>
    </source>
</evidence>
<reference evidence="7" key="1">
    <citation type="journal article" date="2016" name="Genome Biol. Evol.">
        <title>Evolutionary Dynamics of Chloroplast Genomes in Low Light: A Case Study of the Endolithic Green Alga Ostreobium quekettii.</title>
        <authorList>
            <person name="R Marcelino V."/>
            <person name="Cremen M.C."/>
            <person name="Jackson C.J."/>
            <person name="Larkum A.A."/>
            <person name="Verbruggen H."/>
        </authorList>
    </citation>
    <scope>NUCLEOTIDE SEQUENCE</scope>
</reference>
<dbReference type="PROSITE" id="PS00963">
    <property type="entry name" value="RIBOSOMAL_S2_2"/>
    <property type="match status" value="1"/>
</dbReference>
<dbReference type="PANTHER" id="PTHR12534:SF0">
    <property type="entry name" value="SMALL RIBOSOMAL SUBUNIT PROTEIN US2M"/>
    <property type="match status" value="1"/>
</dbReference>
<dbReference type="GO" id="GO:0005763">
    <property type="term" value="C:mitochondrial small ribosomal subunit"/>
    <property type="evidence" value="ECO:0007669"/>
    <property type="project" value="TreeGrafter"/>
</dbReference>
<accession>A0A1C9JBT9</accession>
<dbReference type="EMBL" id="KX808498">
    <property type="protein sequence ID" value="AOP19304.1"/>
    <property type="molecule type" value="Genomic_DNA"/>
</dbReference>
<evidence type="ECO:0000256" key="6">
    <source>
        <dbReference type="SAM" id="MobiDB-lite"/>
    </source>
</evidence>
<geneLocation type="chloroplast" evidence="7"/>
<proteinExistence type="inferred from homology"/>
<dbReference type="PROSITE" id="PS00962">
    <property type="entry name" value="RIBOSOMAL_S2_1"/>
    <property type="match status" value="1"/>
</dbReference>
<comment type="subcellular location">
    <subcellularLocation>
        <location evidence="4">Plastid</location>
        <location evidence="4">Chloroplast</location>
    </subcellularLocation>
</comment>
<keyword evidence="2 4" id="KW-0689">Ribosomal protein</keyword>
<gene>
    <name evidence="4 7" type="primary">rps2</name>
</gene>
<reference evidence="7" key="2">
    <citation type="submission" date="2016-08" db="EMBL/GenBank/DDBJ databases">
        <authorList>
            <person name="Seilhamer J.J."/>
        </authorList>
    </citation>
    <scope>NUCLEOTIDE SEQUENCE</scope>
</reference>
<sequence>MFMTIQLQEMFNAGVHLGHHRRQGNPKMQPYIYREKDNYQIIDLLQTHWYLKIACQFLFDAYSKGNIERVLFVGTKKYIGKCIEKTAKNCECWYINKRWLGGFLTNWTTMQKSIFKLNQKALRDKKNLRLLRQQKRLEKYLGGVQTMKKPPDLVIIVGQQKEINAVRECQKLKIPNITILDTNCDPSLTDLLIPANDDSLSSVNYILTKLAIAIQEGQKDYKRKKKIEMAQKRFQWRRQQHKSFEKKDKDYKRKKRPKQWRRQ</sequence>
<dbReference type="PANTHER" id="PTHR12534">
    <property type="entry name" value="30S RIBOSOMAL PROTEIN S2 PROKARYOTIC AND ORGANELLAR"/>
    <property type="match status" value="1"/>
</dbReference>
<feature type="compositionally biased region" description="Basic and acidic residues" evidence="6">
    <location>
        <begin position="242"/>
        <end position="251"/>
    </location>
</feature>
<dbReference type="PRINTS" id="PR00395">
    <property type="entry name" value="RIBOSOMALS2"/>
</dbReference>
<dbReference type="InterPro" id="IPR023591">
    <property type="entry name" value="Ribosomal_uS2_flav_dom_sf"/>
</dbReference>
<protein>
    <recommendedName>
        <fullName evidence="4">Small ribosomal subunit protein uS2c</fullName>
    </recommendedName>
</protein>
<dbReference type="NCBIfam" id="TIGR01011">
    <property type="entry name" value="rpsB_bact"/>
    <property type="match status" value="1"/>
</dbReference>
<dbReference type="HAMAP" id="MF_00291_B">
    <property type="entry name" value="Ribosomal_uS2_B"/>
    <property type="match status" value="1"/>
</dbReference>
<dbReference type="AlphaFoldDB" id="A0A1C9JBT9"/>
<evidence type="ECO:0000256" key="3">
    <source>
        <dbReference type="ARBA" id="ARBA00023274"/>
    </source>
</evidence>
<keyword evidence="7" id="KW-0934">Plastid</keyword>
<dbReference type="Gene3D" id="1.10.287.610">
    <property type="entry name" value="Helix hairpin bin"/>
    <property type="match status" value="1"/>
</dbReference>
<dbReference type="InterPro" id="IPR018130">
    <property type="entry name" value="Ribosomal_uS2_CS"/>
</dbReference>
<dbReference type="CDD" id="cd01425">
    <property type="entry name" value="RPS2"/>
    <property type="match status" value="1"/>
</dbReference>
<name>A0A1C9JBT9_9CHLO</name>
<feature type="region of interest" description="Disordered" evidence="6">
    <location>
        <begin position="232"/>
        <end position="263"/>
    </location>
</feature>
<dbReference type="GO" id="GO:0006412">
    <property type="term" value="P:translation"/>
    <property type="evidence" value="ECO:0007669"/>
    <property type="project" value="UniProtKB-UniRule"/>
</dbReference>
<keyword evidence="7" id="KW-0150">Chloroplast</keyword>
<evidence type="ECO:0000256" key="2">
    <source>
        <dbReference type="ARBA" id="ARBA00022980"/>
    </source>
</evidence>
<dbReference type="InterPro" id="IPR005706">
    <property type="entry name" value="Ribosomal_uS2_bac/mit/plastid"/>
</dbReference>
<dbReference type="GO" id="GO:0009507">
    <property type="term" value="C:chloroplast"/>
    <property type="evidence" value="ECO:0007669"/>
    <property type="project" value="UniProtKB-SubCell"/>
</dbReference>
<dbReference type="GeneID" id="29288813"/>
<evidence type="ECO:0000256" key="1">
    <source>
        <dbReference type="ARBA" id="ARBA00006242"/>
    </source>
</evidence>
<evidence type="ECO:0000256" key="4">
    <source>
        <dbReference type="HAMAP-Rule" id="MF_00291"/>
    </source>
</evidence>
<dbReference type="GO" id="GO:0003735">
    <property type="term" value="F:structural constituent of ribosome"/>
    <property type="evidence" value="ECO:0007669"/>
    <property type="project" value="InterPro"/>
</dbReference>
<organism evidence="7">
    <name type="scientific">Caulerpa cliftonii</name>
    <dbReference type="NCBI Taxonomy" id="1004391"/>
    <lineage>
        <taxon>Eukaryota</taxon>
        <taxon>Viridiplantae</taxon>
        <taxon>Chlorophyta</taxon>
        <taxon>core chlorophytes</taxon>
        <taxon>Ulvophyceae</taxon>
        <taxon>TCBD clade</taxon>
        <taxon>Bryopsidales</taxon>
        <taxon>Halimedineae</taxon>
        <taxon>Caulerpaceae</taxon>
        <taxon>Caulerpa</taxon>
    </lineage>
</organism>
<dbReference type="InterPro" id="IPR001865">
    <property type="entry name" value="Ribosomal_uS2"/>
</dbReference>
<keyword evidence="3 4" id="KW-0687">Ribonucleoprotein</keyword>
<comment type="similarity">
    <text evidence="1 4 5">Belongs to the universal ribosomal protein uS2 family.</text>
</comment>
<dbReference type="SUPFAM" id="SSF52313">
    <property type="entry name" value="Ribosomal protein S2"/>
    <property type="match status" value="1"/>
</dbReference>
<dbReference type="Gene3D" id="3.40.50.10490">
    <property type="entry name" value="Glucose-6-phosphate isomerase like protein, domain 1"/>
    <property type="match status" value="1"/>
</dbReference>
<dbReference type="RefSeq" id="YP_009306400.1">
    <property type="nucleotide sequence ID" value="NC_031368.1"/>
</dbReference>